<accession>A0ACC1MLS6</accession>
<dbReference type="Proteomes" id="UP001143910">
    <property type="component" value="Unassembled WGS sequence"/>
</dbReference>
<reference evidence="1" key="1">
    <citation type="submission" date="2022-08" db="EMBL/GenBank/DDBJ databases">
        <title>Genome Sequence of Lecanicillium fungicola.</title>
        <authorList>
            <person name="Buettner E."/>
        </authorList>
    </citation>
    <scope>NUCLEOTIDE SEQUENCE</scope>
    <source>
        <strain evidence="1">Babe33</strain>
    </source>
</reference>
<keyword evidence="2" id="KW-1185">Reference proteome</keyword>
<gene>
    <name evidence="1" type="ORF">NQ176_g9730</name>
</gene>
<dbReference type="EMBL" id="JANJQO010002341">
    <property type="protein sequence ID" value="KAJ2967296.1"/>
    <property type="molecule type" value="Genomic_DNA"/>
</dbReference>
<protein>
    <submittedName>
        <fullName evidence="1">Uncharacterized protein</fullName>
    </submittedName>
</protein>
<evidence type="ECO:0000313" key="2">
    <source>
        <dbReference type="Proteomes" id="UP001143910"/>
    </source>
</evidence>
<organism evidence="1 2">
    <name type="scientific">Zarea fungicola</name>
    <dbReference type="NCBI Taxonomy" id="93591"/>
    <lineage>
        <taxon>Eukaryota</taxon>
        <taxon>Fungi</taxon>
        <taxon>Dikarya</taxon>
        <taxon>Ascomycota</taxon>
        <taxon>Pezizomycotina</taxon>
        <taxon>Sordariomycetes</taxon>
        <taxon>Hypocreomycetidae</taxon>
        <taxon>Hypocreales</taxon>
        <taxon>Cordycipitaceae</taxon>
        <taxon>Zarea</taxon>
    </lineage>
</organism>
<name>A0ACC1MLS6_9HYPO</name>
<proteinExistence type="predicted"/>
<comment type="caution">
    <text evidence="1">The sequence shown here is derived from an EMBL/GenBank/DDBJ whole genome shotgun (WGS) entry which is preliminary data.</text>
</comment>
<evidence type="ECO:0000313" key="1">
    <source>
        <dbReference type="EMBL" id="KAJ2967296.1"/>
    </source>
</evidence>
<sequence length="305" mass="33366">MSILGEASRKEASLPGPCSNLQWDHDPDADLPMDHALRQGFFNNDPTVVSLFGPIDAGLGSSNYNFHPELDSKFCFQGDWCSDGISDAYEPACTTEALSVTDAQGTVLPIYLQQPAGHGLQFGQQIDQHQVISQDNGSQQIQRQVRQKKVHVDLPPITNTRQRQGNTPNAGTEYIEGPPAHRYSFAATYSNLDPGRQSSTSSSTAPKVDASALSMTPSRRRDKRPASPVPIPSVDKNAGPRAKKRLVKQQPNRSKADMAPAEQRLVGLIESEGTGVYHRHISCIDEATTNAALLRRLQHLSHDPR</sequence>